<dbReference type="PROSITE" id="PS00518">
    <property type="entry name" value="ZF_RING_1"/>
    <property type="match status" value="1"/>
</dbReference>
<evidence type="ECO:0000259" key="5">
    <source>
        <dbReference type="PROSITE" id="PS50089"/>
    </source>
</evidence>
<evidence type="ECO:0000256" key="1">
    <source>
        <dbReference type="ARBA" id="ARBA00022723"/>
    </source>
</evidence>
<name>E4XFU8_OIKDI</name>
<dbReference type="InParanoid" id="E4XFU8"/>
<evidence type="ECO:0000256" key="2">
    <source>
        <dbReference type="ARBA" id="ARBA00022771"/>
    </source>
</evidence>
<keyword evidence="3" id="KW-0862">Zinc</keyword>
<evidence type="ECO:0000256" key="4">
    <source>
        <dbReference type="PROSITE-ProRule" id="PRU00175"/>
    </source>
</evidence>
<protein>
    <recommendedName>
        <fullName evidence="5">RING-type domain-containing protein</fullName>
    </recommendedName>
</protein>
<dbReference type="InterPro" id="IPR013083">
    <property type="entry name" value="Znf_RING/FYVE/PHD"/>
</dbReference>
<keyword evidence="7" id="KW-1185">Reference proteome</keyword>
<proteinExistence type="predicted"/>
<dbReference type="EMBL" id="FN653046">
    <property type="protein sequence ID" value="CBY24488.1"/>
    <property type="molecule type" value="Genomic_DNA"/>
</dbReference>
<gene>
    <name evidence="6" type="ORF">GSOID_T00010353001</name>
</gene>
<feature type="domain" description="RING-type" evidence="5">
    <location>
        <begin position="77"/>
        <end position="116"/>
    </location>
</feature>
<dbReference type="AlphaFoldDB" id="E4XFU8"/>
<evidence type="ECO:0000256" key="3">
    <source>
        <dbReference type="ARBA" id="ARBA00022833"/>
    </source>
</evidence>
<dbReference type="GO" id="GO:0008270">
    <property type="term" value="F:zinc ion binding"/>
    <property type="evidence" value="ECO:0007669"/>
    <property type="project" value="UniProtKB-KW"/>
</dbReference>
<dbReference type="SUPFAM" id="SSF57850">
    <property type="entry name" value="RING/U-box"/>
    <property type="match status" value="1"/>
</dbReference>
<accession>E4XFU8</accession>
<dbReference type="InterPro" id="IPR017907">
    <property type="entry name" value="Znf_RING_CS"/>
</dbReference>
<keyword evidence="1" id="KW-0479">Metal-binding</keyword>
<evidence type="ECO:0000313" key="6">
    <source>
        <dbReference type="EMBL" id="CBY24488.1"/>
    </source>
</evidence>
<reference evidence="6" key="1">
    <citation type="journal article" date="2010" name="Science">
        <title>Plasticity of animal genome architecture unmasked by rapid evolution of a pelagic tunicate.</title>
        <authorList>
            <person name="Denoeud F."/>
            <person name="Henriet S."/>
            <person name="Mungpakdee S."/>
            <person name="Aury J.M."/>
            <person name="Da Silva C."/>
            <person name="Brinkmann H."/>
            <person name="Mikhaleva J."/>
            <person name="Olsen L.C."/>
            <person name="Jubin C."/>
            <person name="Canestro C."/>
            <person name="Bouquet J.M."/>
            <person name="Danks G."/>
            <person name="Poulain J."/>
            <person name="Campsteijn C."/>
            <person name="Adamski M."/>
            <person name="Cross I."/>
            <person name="Yadetie F."/>
            <person name="Muffato M."/>
            <person name="Louis A."/>
            <person name="Butcher S."/>
            <person name="Tsagkogeorga G."/>
            <person name="Konrad A."/>
            <person name="Singh S."/>
            <person name="Jensen M.F."/>
            <person name="Cong E.H."/>
            <person name="Eikeseth-Otteraa H."/>
            <person name="Noel B."/>
            <person name="Anthouard V."/>
            <person name="Porcel B.M."/>
            <person name="Kachouri-Lafond R."/>
            <person name="Nishino A."/>
            <person name="Ugolini M."/>
            <person name="Chourrout P."/>
            <person name="Nishida H."/>
            <person name="Aasland R."/>
            <person name="Huzurbazar S."/>
            <person name="Westhof E."/>
            <person name="Delsuc F."/>
            <person name="Lehrach H."/>
            <person name="Reinhardt R."/>
            <person name="Weissenbach J."/>
            <person name="Roy S.W."/>
            <person name="Artiguenave F."/>
            <person name="Postlethwait J.H."/>
            <person name="Manak J.R."/>
            <person name="Thompson E.M."/>
            <person name="Jaillon O."/>
            <person name="Du Pasquier L."/>
            <person name="Boudinot P."/>
            <person name="Liberles D.A."/>
            <person name="Volff J.N."/>
            <person name="Philippe H."/>
            <person name="Lenhard B."/>
            <person name="Roest Crollius H."/>
            <person name="Wincker P."/>
            <person name="Chourrout D."/>
        </authorList>
    </citation>
    <scope>NUCLEOTIDE SEQUENCE [LARGE SCALE GENOMIC DNA]</scope>
</reference>
<dbReference type="PROSITE" id="PS50089">
    <property type="entry name" value="ZF_RING_2"/>
    <property type="match status" value="1"/>
</dbReference>
<dbReference type="OrthoDB" id="6077919at2759"/>
<organism evidence="6">
    <name type="scientific">Oikopleura dioica</name>
    <name type="common">Tunicate</name>
    <dbReference type="NCBI Taxonomy" id="34765"/>
    <lineage>
        <taxon>Eukaryota</taxon>
        <taxon>Metazoa</taxon>
        <taxon>Chordata</taxon>
        <taxon>Tunicata</taxon>
        <taxon>Appendicularia</taxon>
        <taxon>Copelata</taxon>
        <taxon>Oikopleuridae</taxon>
        <taxon>Oikopleura</taxon>
    </lineage>
</organism>
<dbReference type="Gene3D" id="3.30.40.10">
    <property type="entry name" value="Zinc/RING finger domain, C3HC4 (zinc finger)"/>
    <property type="match status" value="1"/>
</dbReference>
<dbReference type="InterPro" id="IPR001841">
    <property type="entry name" value="Znf_RING"/>
</dbReference>
<dbReference type="Proteomes" id="UP000001307">
    <property type="component" value="Unassembled WGS sequence"/>
</dbReference>
<evidence type="ECO:0000313" key="7">
    <source>
        <dbReference type="Proteomes" id="UP000001307"/>
    </source>
</evidence>
<sequence length="120" mass="14381">MIFWTSPYCQHQEHFQQSELLCSTKPYYHHQEHHQHRELLGSTNPYCHHHQEHHQSFGTKVQQFLELESELDNEFECPIFTSDCTKNKVKHQCGHTFCTNCVTKSQEPNFRCMICRSPIF</sequence>
<keyword evidence="2 4" id="KW-0863">Zinc-finger</keyword>